<organism evidence="1 2">
    <name type="scientific">Apibacter adventoris</name>
    <dbReference type="NCBI Taxonomy" id="1679466"/>
    <lineage>
        <taxon>Bacteria</taxon>
        <taxon>Pseudomonadati</taxon>
        <taxon>Bacteroidota</taxon>
        <taxon>Flavobacteriia</taxon>
        <taxon>Flavobacteriales</taxon>
        <taxon>Weeksellaceae</taxon>
        <taxon>Apibacter</taxon>
    </lineage>
</organism>
<gene>
    <name evidence="1" type="ORF">C4S77_08410</name>
</gene>
<dbReference type="Proteomes" id="UP000238042">
    <property type="component" value="Unassembled WGS sequence"/>
</dbReference>
<sequence length="86" mass="10127">MIIKLSKNQFDYLHYSLAEENEALILKLNQVSKENRFFILEVDEETADEIRDWAANELQIKGFDINYELTPEGKILEDLIDLFYVG</sequence>
<protein>
    <submittedName>
        <fullName evidence="1">Uncharacterized protein</fullName>
    </submittedName>
</protein>
<name>A0A2S8A9N2_9FLAO</name>
<evidence type="ECO:0000313" key="2">
    <source>
        <dbReference type="Proteomes" id="UP000238042"/>
    </source>
</evidence>
<proteinExistence type="predicted"/>
<evidence type="ECO:0000313" key="1">
    <source>
        <dbReference type="EMBL" id="PQL91272.1"/>
    </source>
</evidence>
<dbReference type="RefSeq" id="WP_105247164.1">
    <property type="nucleotide sequence ID" value="NZ_PSZM01000041.1"/>
</dbReference>
<reference evidence="1 2" key="1">
    <citation type="submission" date="2018-02" db="EMBL/GenBank/DDBJ databases">
        <title>Genome sequences of Apibacter spp., gut symbionts of Asian honey bees.</title>
        <authorList>
            <person name="Kwong W.K."/>
            <person name="Steele M.I."/>
            <person name="Moran N.A."/>
        </authorList>
    </citation>
    <scope>NUCLEOTIDE SEQUENCE [LARGE SCALE GENOMIC DNA]</scope>
    <source>
        <strain evidence="2">wkB301</strain>
    </source>
</reference>
<dbReference type="EMBL" id="PSZM01000041">
    <property type="protein sequence ID" value="PQL91272.1"/>
    <property type="molecule type" value="Genomic_DNA"/>
</dbReference>
<dbReference type="AlphaFoldDB" id="A0A2S8A9N2"/>
<accession>A0A2S8A9N2</accession>
<keyword evidence="2" id="KW-1185">Reference proteome</keyword>
<comment type="caution">
    <text evidence="1">The sequence shown here is derived from an EMBL/GenBank/DDBJ whole genome shotgun (WGS) entry which is preliminary data.</text>
</comment>
<dbReference type="OrthoDB" id="1453168at2"/>